<sequence>MAYRDDGEEDFELVKENPDDEDPLPLEAFVDEIDNRTGYLQQIINDTPVYQLARVATEQEIQQRARLATSNNCLATYKVFLGQVATLEQSALEAPEDDQISPYDEDRRTLEAKQRGPP</sequence>
<name>K5WRX1_AGABU</name>
<feature type="compositionally biased region" description="Basic and acidic residues" evidence="1">
    <location>
        <begin position="104"/>
        <end position="118"/>
    </location>
</feature>
<protein>
    <submittedName>
        <fullName evidence="2">Uncharacterized protein</fullName>
    </submittedName>
</protein>
<dbReference type="InParanoid" id="K5WRX1"/>
<dbReference type="HOGENOM" id="CLU_2072434_0_0_1"/>
<dbReference type="EMBL" id="JH973112">
    <property type="protein sequence ID" value="EKM73282.1"/>
    <property type="molecule type" value="Genomic_DNA"/>
</dbReference>
<evidence type="ECO:0000256" key="1">
    <source>
        <dbReference type="SAM" id="MobiDB-lite"/>
    </source>
</evidence>
<feature type="region of interest" description="Disordered" evidence="1">
    <location>
        <begin position="92"/>
        <end position="118"/>
    </location>
</feature>
<accession>K5WRX1</accession>
<dbReference type="Proteomes" id="UP000008493">
    <property type="component" value="Unassembled WGS sequence"/>
</dbReference>
<feature type="region of interest" description="Disordered" evidence="1">
    <location>
        <begin position="1"/>
        <end position="25"/>
    </location>
</feature>
<dbReference type="GeneID" id="18828486"/>
<proteinExistence type="predicted"/>
<gene>
    <name evidence="2" type="ORF">AGABI1DRAFT_135158</name>
</gene>
<feature type="compositionally biased region" description="Acidic residues" evidence="1">
    <location>
        <begin position="1"/>
        <end position="11"/>
    </location>
</feature>
<organism evidence="2 3">
    <name type="scientific">Agaricus bisporus var. burnettii (strain JB137-S8 / ATCC MYA-4627 / FGSC 10392)</name>
    <name type="common">White button mushroom</name>
    <dbReference type="NCBI Taxonomy" id="597362"/>
    <lineage>
        <taxon>Eukaryota</taxon>
        <taxon>Fungi</taxon>
        <taxon>Dikarya</taxon>
        <taxon>Basidiomycota</taxon>
        <taxon>Agaricomycotina</taxon>
        <taxon>Agaricomycetes</taxon>
        <taxon>Agaricomycetidae</taxon>
        <taxon>Agaricales</taxon>
        <taxon>Agaricineae</taxon>
        <taxon>Agaricaceae</taxon>
        <taxon>Agaricus</taxon>
    </lineage>
</organism>
<evidence type="ECO:0000313" key="2">
    <source>
        <dbReference type="EMBL" id="EKM73282.1"/>
    </source>
</evidence>
<dbReference type="KEGG" id="abp:AGABI1DRAFT135158"/>
<keyword evidence="3" id="KW-1185">Reference proteome</keyword>
<dbReference type="RefSeq" id="XP_007336079.1">
    <property type="nucleotide sequence ID" value="XM_007336017.1"/>
</dbReference>
<dbReference type="AlphaFoldDB" id="K5WRX1"/>
<evidence type="ECO:0000313" key="3">
    <source>
        <dbReference type="Proteomes" id="UP000008493"/>
    </source>
</evidence>
<reference evidence="3" key="1">
    <citation type="journal article" date="2012" name="Proc. Natl. Acad. Sci. U.S.A.">
        <title>Genome sequence of the button mushroom Agaricus bisporus reveals mechanisms governing adaptation to a humic-rich ecological niche.</title>
        <authorList>
            <person name="Morin E."/>
            <person name="Kohler A."/>
            <person name="Baker A.R."/>
            <person name="Foulongne-Oriol M."/>
            <person name="Lombard V."/>
            <person name="Nagy L.G."/>
            <person name="Ohm R.A."/>
            <person name="Patyshakuliyeva A."/>
            <person name="Brun A."/>
            <person name="Aerts A.L."/>
            <person name="Bailey A.M."/>
            <person name="Billette C."/>
            <person name="Coutinho P.M."/>
            <person name="Deakin G."/>
            <person name="Doddapaneni H."/>
            <person name="Floudas D."/>
            <person name="Grimwood J."/>
            <person name="Hilden K."/>
            <person name="Kuees U."/>
            <person name="LaButti K.M."/>
            <person name="Lapidus A."/>
            <person name="Lindquist E.A."/>
            <person name="Lucas S.M."/>
            <person name="Murat C."/>
            <person name="Riley R.W."/>
            <person name="Salamov A.A."/>
            <person name="Schmutz J."/>
            <person name="Subramanian V."/>
            <person name="Woesten H.A.B."/>
            <person name="Xu J."/>
            <person name="Eastwood D.C."/>
            <person name="Foster G.D."/>
            <person name="Sonnenberg A.S."/>
            <person name="Cullen D."/>
            <person name="de Vries R.P."/>
            <person name="Lundell T."/>
            <person name="Hibbett D.S."/>
            <person name="Henrissat B."/>
            <person name="Burton K.S."/>
            <person name="Kerrigan R.W."/>
            <person name="Challen M.P."/>
            <person name="Grigoriev I.V."/>
            <person name="Martin F."/>
        </authorList>
    </citation>
    <scope>NUCLEOTIDE SEQUENCE [LARGE SCALE GENOMIC DNA]</scope>
    <source>
        <strain evidence="3">JB137-S8 / ATCC MYA-4627 / FGSC 10392</strain>
    </source>
</reference>